<proteinExistence type="predicted"/>
<evidence type="ECO:0000256" key="2">
    <source>
        <dbReference type="ARBA" id="ARBA00023043"/>
    </source>
</evidence>
<keyword evidence="6" id="KW-1185">Reference proteome</keyword>
<dbReference type="Proteomes" id="UP001642520">
    <property type="component" value="Unassembled WGS sequence"/>
</dbReference>
<accession>A0ABP1P4K6</accession>
<dbReference type="PROSITE" id="PS50297">
    <property type="entry name" value="ANK_REP_REGION"/>
    <property type="match status" value="1"/>
</dbReference>
<dbReference type="SMART" id="SM00248">
    <property type="entry name" value="ANK"/>
    <property type="match status" value="5"/>
</dbReference>
<dbReference type="Pfam" id="PF12796">
    <property type="entry name" value="Ank_2"/>
    <property type="match status" value="1"/>
</dbReference>
<sequence>MVEKRFGTPRNMTNLGAVVSVRRSENTVQRSIGFDPSSDIDNVIERIENIRLTRDRAVGNGREQDDRSDEKENGKERDSDEADGEDLIERGPTKLPICASTRNQPYRTGIQKAWQSETNETRVIDKAVKKILRDEELREKLNPCFERLEEECSSQIVHDLQWNLFDDTEYENYSIDDLLKNVQDGLLQSAQCPTQYSPLGWPKTSEPCFEFSVDNVVGAASGLDSRDSNLGQNVGGPSASYRPGQVAFSHSSLSSSSSVSIPFDWEHGTETDASTESLIQELMSSLEEEGPNAFRNIENGGTAKTPRYPETTSSTAAQKDIVAGNNVCSLADLNLDMEKSTITSNDFQIPTTIPSFESSRCVRSADRSTPMPWSILNLPSKCSEKASEKLKEMMDPKEMERAMVAILKRSPEMLAKRDGDGYTTLMCLVSSPDELTRNMAYLVPLVERLTTEALTAKNNRGEDALYLAAINCAEFPFVTAYLAASMLDKGIDLDRLSYRGDTLIHSIAANGDTHRETLAELLALKTTRGNRLFDLSKPNEDGRTALHVAIRSHKPFTERISSLGMVSLLLEYGADPRAKERKTGNNALHLAISSSCDPVLVKVYPMSDIDVARCSCLTFLVPSQLLLKHGGSELANASNENLDTPLRVAAAAVSSSGKSIESLERQTEVCRLLIEAGSDMNFQENVPTLLTTCTGTEKTVGETFYKTS</sequence>
<feature type="region of interest" description="Disordered" evidence="4">
    <location>
        <begin position="55"/>
        <end position="93"/>
    </location>
</feature>
<dbReference type="PANTHER" id="PTHR24134:SF9">
    <property type="entry name" value="ANKYRIN REPEAT AND SOCS BOX PROTEIN 8"/>
    <property type="match status" value="1"/>
</dbReference>
<evidence type="ECO:0000313" key="6">
    <source>
        <dbReference type="Proteomes" id="UP001642520"/>
    </source>
</evidence>
<feature type="repeat" description="ANK" evidence="3">
    <location>
        <begin position="541"/>
        <end position="581"/>
    </location>
</feature>
<dbReference type="PROSITE" id="PS50088">
    <property type="entry name" value="ANK_REPEAT"/>
    <property type="match status" value="1"/>
</dbReference>
<gene>
    <name evidence="5" type="ORF">XYLVIOL_LOCUS7928</name>
</gene>
<evidence type="ECO:0000313" key="5">
    <source>
        <dbReference type="EMBL" id="CAL7946728.1"/>
    </source>
</evidence>
<dbReference type="InterPro" id="IPR036770">
    <property type="entry name" value="Ankyrin_rpt-contain_sf"/>
</dbReference>
<organism evidence="5 6">
    <name type="scientific">Xylocopa violacea</name>
    <name type="common">Violet carpenter bee</name>
    <name type="synonym">Apis violacea</name>
    <dbReference type="NCBI Taxonomy" id="135666"/>
    <lineage>
        <taxon>Eukaryota</taxon>
        <taxon>Metazoa</taxon>
        <taxon>Ecdysozoa</taxon>
        <taxon>Arthropoda</taxon>
        <taxon>Hexapoda</taxon>
        <taxon>Insecta</taxon>
        <taxon>Pterygota</taxon>
        <taxon>Neoptera</taxon>
        <taxon>Endopterygota</taxon>
        <taxon>Hymenoptera</taxon>
        <taxon>Apocrita</taxon>
        <taxon>Aculeata</taxon>
        <taxon>Apoidea</taxon>
        <taxon>Anthophila</taxon>
        <taxon>Apidae</taxon>
        <taxon>Xylocopa</taxon>
        <taxon>Xylocopa</taxon>
    </lineage>
</organism>
<dbReference type="EMBL" id="CAXAJV020001294">
    <property type="protein sequence ID" value="CAL7946728.1"/>
    <property type="molecule type" value="Genomic_DNA"/>
</dbReference>
<evidence type="ECO:0000256" key="4">
    <source>
        <dbReference type="SAM" id="MobiDB-lite"/>
    </source>
</evidence>
<evidence type="ECO:0000256" key="1">
    <source>
        <dbReference type="ARBA" id="ARBA00022737"/>
    </source>
</evidence>
<protein>
    <submittedName>
        <fullName evidence="5">Uncharacterized protein</fullName>
    </submittedName>
</protein>
<comment type="caution">
    <text evidence="5">The sequence shown here is derived from an EMBL/GenBank/DDBJ whole genome shotgun (WGS) entry which is preliminary data.</text>
</comment>
<feature type="region of interest" description="Disordered" evidence="4">
    <location>
        <begin position="292"/>
        <end position="315"/>
    </location>
</feature>
<keyword evidence="2 3" id="KW-0040">ANK repeat</keyword>
<dbReference type="InterPro" id="IPR002110">
    <property type="entry name" value="Ankyrin_rpt"/>
</dbReference>
<evidence type="ECO:0000256" key="3">
    <source>
        <dbReference type="PROSITE-ProRule" id="PRU00023"/>
    </source>
</evidence>
<name>A0ABP1P4K6_XYLVO</name>
<dbReference type="SUPFAM" id="SSF48403">
    <property type="entry name" value="Ankyrin repeat"/>
    <property type="match status" value="1"/>
</dbReference>
<keyword evidence="1" id="KW-0677">Repeat</keyword>
<dbReference type="PANTHER" id="PTHR24134">
    <property type="entry name" value="ANKYRIN REPEAT-CONTAINING PROTEIN DDB_G0279043"/>
    <property type="match status" value="1"/>
</dbReference>
<reference evidence="5 6" key="1">
    <citation type="submission" date="2024-08" db="EMBL/GenBank/DDBJ databases">
        <authorList>
            <person name="Will J Nash"/>
            <person name="Angela Man"/>
            <person name="Seanna McTaggart"/>
            <person name="Kendall Baker"/>
            <person name="Tom Barker"/>
            <person name="Leah Catchpole"/>
            <person name="Alex Durrant"/>
            <person name="Karim Gharbi"/>
            <person name="Naomi Irish"/>
            <person name="Gemy Kaithakottil"/>
            <person name="Debby Ku"/>
            <person name="Aaliyah Providence"/>
            <person name="Felix Shaw"/>
            <person name="David Swarbreck"/>
            <person name="Chris Watkins"/>
            <person name="Ann M. McCartney"/>
            <person name="Giulio Formenti"/>
            <person name="Alice Mouton"/>
            <person name="Noel Vella"/>
            <person name="Bjorn M von Reumont"/>
            <person name="Adriana Vella"/>
            <person name="Wilfried Haerty"/>
        </authorList>
    </citation>
    <scope>NUCLEOTIDE SEQUENCE [LARGE SCALE GENOMIC DNA]</scope>
</reference>
<dbReference type="Gene3D" id="1.25.40.20">
    <property type="entry name" value="Ankyrin repeat-containing domain"/>
    <property type="match status" value="1"/>
</dbReference>
<feature type="compositionally biased region" description="Basic and acidic residues" evidence="4">
    <location>
        <begin position="55"/>
        <end position="78"/>
    </location>
</feature>